<dbReference type="GO" id="GO:0032993">
    <property type="term" value="C:protein-DNA complex"/>
    <property type="evidence" value="ECO:0007669"/>
    <property type="project" value="TreeGrafter"/>
</dbReference>
<dbReference type="CDD" id="cd00383">
    <property type="entry name" value="trans_reg_C"/>
    <property type="match status" value="1"/>
</dbReference>
<gene>
    <name evidence="11" type="ORF">FHU34_11818</name>
</gene>
<dbReference type="InterPro" id="IPR036388">
    <property type="entry name" value="WH-like_DNA-bd_sf"/>
</dbReference>
<dbReference type="SMART" id="SM00862">
    <property type="entry name" value="Trans_reg_C"/>
    <property type="match status" value="1"/>
</dbReference>
<evidence type="ECO:0000256" key="1">
    <source>
        <dbReference type="ARBA" id="ARBA00022553"/>
    </source>
</evidence>
<protein>
    <recommendedName>
        <fullName evidence="6">Sensory transduction protein RegX3</fullName>
    </recommendedName>
</protein>
<keyword evidence="2" id="KW-0902">Two-component regulatory system</keyword>
<dbReference type="GO" id="GO:0006355">
    <property type="term" value="P:regulation of DNA-templated transcription"/>
    <property type="evidence" value="ECO:0007669"/>
    <property type="project" value="InterPro"/>
</dbReference>
<dbReference type="GO" id="GO:0000156">
    <property type="term" value="F:phosphorelay response regulator activity"/>
    <property type="evidence" value="ECO:0007669"/>
    <property type="project" value="TreeGrafter"/>
</dbReference>
<keyword evidence="1 7" id="KW-0597">Phosphoprotein</keyword>
<dbReference type="InterPro" id="IPR001867">
    <property type="entry name" value="OmpR/PhoB-type_DNA-bd"/>
</dbReference>
<feature type="domain" description="Response regulatory" evidence="9">
    <location>
        <begin position="9"/>
        <end position="122"/>
    </location>
</feature>
<accession>A0A561VV68</accession>
<evidence type="ECO:0000256" key="3">
    <source>
        <dbReference type="ARBA" id="ARBA00023015"/>
    </source>
</evidence>
<evidence type="ECO:0000256" key="2">
    <source>
        <dbReference type="ARBA" id="ARBA00023012"/>
    </source>
</evidence>
<dbReference type="FunFam" id="3.40.50.2300:FF:000001">
    <property type="entry name" value="DNA-binding response regulator PhoB"/>
    <property type="match status" value="1"/>
</dbReference>
<dbReference type="EMBL" id="VIWZ01000001">
    <property type="protein sequence ID" value="TWG15500.1"/>
    <property type="molecule type" value="Genomic_DNA"/>
</dbReference>
<dbReference type="InterPro" id="IPR039420">
    <property type="entry name" value="WalR-like"/>
</dbReference>
<evidence type="ECO:0000256" key="8">
    <source>
        <dbReference type="PROSITE-ProRule" id="PRU01091"/>
    </source>
</evidence>
<evidence type="ECO:0000259" key="10">
    <source>
        <dbReference type="PROSITE" id="PS51755"/>
    </source>
</evidence>
<dbReference type="Pfam" id="PF00072">
    <property type="entry name" value="Response_reg"/>
    <property type="match status" value="1"/>
</dbReference>
<dbReference type="InterPro" id="IPR016032">
    <property type="entry name" value="Sig_transdc_resp-reg_C-effctor"/>
</dbReference>
<dbReference type="PROSITE" id="PS50110">
    <property type="entry name" value="RESPONSE_REGULATORY"/>
    <property type="match status" value="1"/>
</dbReference>
<feature type="modified residue" description="4-aspartylphosphate" evidence="7">
    <location>
        <position position="58"/>
    </location>
</feature>
<keyword evidence="3" id="KW-0805">Transcription regulation</keyword>
<keyword evidence="5" id="KW-0804">Transcription</keyword>
<dbReference type="Pfam" id="PF00486">
    <property type="entry name" value="Trans_reg_C"/>
    <property type="match status" value="1"/>
</dbReference>
<dbReference type="FunFam" id="1.10.10.10:FF:000110">
    <property type="entry name" value="DNA-binding response regulator RegX3"/>
    <property type="match status" value="1"/>
</dbReference>
<name>A0A561VV68_9ACTN</name>
<dbReference type="GO" id="GO:0005829">
    <property type="term" value="C:cytosol"/>
    <property type="evidence" value="ECO:0007669"/>
    <property type="project" value="TreeGrafter"/>
</dbReference>
<comment type="caution">
    <text evidence="11">The sequence shown here is derived from an EMBL/GenBank/DDBJ whole genome shotgun (WGS) entry which is preliminary data.</text>
</comment>
<keyword evidence="4 8" id="KW-0238">DNA-binding</keyword>
<evidence type="ECO:0000256" key="7">
    <source>
        <dbReference type="PROSITE-ProRule" id="PRU00169"/>
    </source>
</evidence>
<reference evidence="11 12" key="1">
    <citation type="submission" date="2019-06" db="EMBL/GenBank/DDBJ databases">
        <title>Sequencing the genomes of 1000 actinobacteria strains.</title>
        <authorList>
            <person name="Klenk H.-P."/>
        </authorList>
    </citation>
    <scope>NUCLEOTIDE SEQUENCE [LARGE SCALE GENOMIC DNA]</scope>
    <source>
        <strain evidence="11 12">DSM 45885</strain>
    </source>
</reference>
<dbReference type="PANTHER" id="PTHR48111:SF72">
    <property type="entry name" value="SENSORY TRANSDUCTION PROTEIN REGX3"/>
    <property type="match status" value="1"/>
</dbReference>
<dbReference type="Proteomes" id="UP000317685">
    <property type="component" value="Unassembled WGS sequence"/>
</dbReference>
<dbReference type="InterPro" id="IPR011006">
    <property type="entry name" value="CheY-like_superfamily"/>
</dbReference>
<dbReference type="SUPFAM" id="SSF46894">
    <property type="entry name" value="C-terminal effector domain of the bipartite response regulators"/>
    <property type="match status" value="1"/>
</dbReference>
<feature type="domain" description="OmpR/PhoB-type" evidence="10">
    <location>
        <begin position="134"/>
        <end position="233"/>
    </location>
</feature>
<dbReference type="CDD" id="cd17621">
    <property type="entry name" value="REC_OmpR_RegX3-like"/>
    <property type="match status" value="1"/>
</dbReference>
<evidence type="ECO:0000313" key="11">
    <source>
        <dbReference type="EMBL" id="TWG15500.1"/>
    </source>
</evidence>
<dbReference type="PROSITE" id="PS51755">
    <property type="entry name" value="OMPR_PHOB"/>
    <property type="match status" value="1"/>
</dbReference>
<dbReference type="GO" id="GO:0000976">
    <property type="term" value="F:transcription cis-regulatory region binding"/>
    <property type="evidence" value="ECO:0007669"/>
    <property type="project" value="TreeGrafter"/>
</dbReference>
<organism evidence="11 12">
    <name type="scientific">Micromonospora taraxaci</name>
    <dbReference type="NCBI Taxonomy" id="1316803"/>
    <lineage>
        <taxon>Bacteria</taxon>
        <taxon>Bacillati</taxon>
        <taxon>Actinomycetota</taxon>
        <taxon>Actinomycetes</taxon>
        <taxon>Micromonosporales</taxon>
        <taxon>Micromonosporaceae</taxon>
        <taxon>Micromonospora</taxon>
    </lineage>
</organism>
<evidence type="ECO:0000256" key="5">
    <source>
        <dbReference type="ARBA" id="ARBA00023163"/>
    </source>
</evidence>
<dbReference type="InterPro" id="IPR001789">
    <property type="entry name" value="Sig_transdc_resp-reg_receiver"/>
</dbReference>
<sequence>MERKSPLSRVLVVEDEESFSDALSYMLRKEGFEVSVAATGTDALTEFDRTGADIVLLDLMLPEMSGTEVCRQLRQRSAVPIIMVTARDSEIDKVVGLEIGADDYVTKPYSPRELVARIRAVLRRQSPEVAETGAPTLAAGPVRMDIERHVVTVDGGAVQLPLKEFELLELLLRNAGRVLTRGQLIDRVWGADYVGDTKTLDVHVKRLRSKIEPEPSAPRFIVTVRGLGYKFEP</sequence>
<evidence type="ECO:0000256" key="6">
    <source>
        <dbReference type="ARBA" id="ARBA00041201"/>
    </source>
</evidence>
<evidence type="ECO:0000259" key="9">
    <source>
        <dbReference type="PROSITE" id="PS50110"/>
    </source>
</evidence>
<evidence type="ECO:0000256" key="4">
    <source>
        <dbReference type="ARBA" id="ARBA00023125"/>
    </source>
</evidence>
<proteinExistence type="predicted"/>
<dbReference type="AlphaFoldDB" id="A0A561VV68"/>
<dbReference type="Gene3D" id="6.10.250.690">
    <property type="match status" value="1"/>
</dbReference>
<keyword evidence="12" id="KW-1185">Reference proteome</keyword>
<dbReference type="SMART" id="SM00448">
    <property type="entry name" value="REC"/>
    <property type="match status" value="1"/>
</dbReference>
<dbReference type="Gene3D" id="3.40.50.2300">
    <property type="match status" value="1"/>
</dbReference>
<dbReference type="SUPFAM" id="SSF52172">
    <property type="entry name" value="CheY-like"/>
    <property type="match status" value="1"/>
</dbReference>
<feature type="DNA-binding region" description="OmpR/PhoB-type" evidence="8">
    <location>
        <begin position="134"/>
        <end position="233"/>
    </location>
</feature>
<dbReference type="PANTHER" id="PTHR48111">
    <property type="entry name" value="REGULATOR OF RPOS"/>
    <property type="match status" value="1"/>
</dbReference>
<evidence type="ECO:0000313" key="12">
    <source>
        <dbReference type="Proteomes" id="UP000317685"/>
    </source>
</evidence>
<dbReference type="Gene3D" id="1.10.10.10">
    <property type="entry name" value="Winged helix-like DNA-binding domain superfamily/Winged helix DNA-binding domain"/>
    <property type="match status" value="1"/>
</dbReference>